<accession>A0ABS5PK33</accession>
<dbReference type="CDD" id="cd00090">
    <property type="entry name" value="HTH_ARSR"/>
    <property type="match status" value="1"/>
</dbReference>
<dbReference type="Proteomes" id="UP000746471">
    <property type="component" value="Unassembled WGS sequence"/>
</dbReference>
<dbReference type="RefSeq" id="WP_213235292.1">
    <property type="nucleotide sequence ID" value="NZ_JAHBCL010000003.1"/>
</dbReference>
<gene>
    <name evidence="1" type="ORF">KHM83_02285</name>
</gene>
<dbReference type="SUPFAM" id="SSF46785">
    <property type="entry name" value="Winged helix' DNA-binding domain"/>
    <property type="match status" value="1"/>
</dbReference>
<reference evidence="1 2" key="1">
    <citation type="submission" date="2021-05" db="EMBL/GenBank/DDBJ databases">
        <title>Fusibacter ferrireducens sp. nov., an anaerobic, sulfur- and Fe-reducing bacterium isolated from the mangrove sediment.</title>
        <authorList>
            <person name="Qiu D."/>
        </authorList>
    </citation>
    <scope>NUCLEOTIDE SEQUENCE [LARGE SCALE GENOMIC DNA]</scope>
    <source>
        <strain evidence="1 2">DSM 12116</strain>
    </source>
</reference>
<evidence type="ECO:0000313" key="2">
    <source>
        <dbReference type="Proteomes" id="UP000746471"/>
    </source>
</evidence>
<proteinExistence type="predicted"/>
<dbReference type="Gene3D" id="1.10.10.10">
    <property type="entry name" value="Winged helix-like DNA-binding domain superfamily/Winged helix DNA-binding domain"/>
    <property type="match status" value="1"/>
</dbReference>
<organism evidence="1 2">
    <name type="scientific">Fusibacter paucivorans</name>
    <dbReference type="NCBI Taxonomy" id="76009"/>
    <lineage>
        <taxon>Bacteria</taxon>
        <taxon>Bacillati</taxon>
        <taxon>Bacillota</taxon>
        <taxon>Clostridia</taxon>
        <taxon>Eubacteriales</taxon>
        <taxon>Eubacteriales Family XII. Incertae Sedis</taxon>
        <taxon>Fusibacter</taxon>
    </lineage>
</organism>
<dbReference type="InterPro" id="IPR036388">
    <property type="entry name" value="WH-like_DNA-bd_sf"/>
</dbReference>
<protein>
    <submittedName>
        <fullName evidence="1">Helix-turn-helix domain-containing protein</fullName>
    </submittedName>
</protein>
<name>A0ABS5PK33_9FIRM</name>
<dbReference type="InterPro" id="IPR011991">
    <property type="entry name" value="ArsR-like_HTH"/>
</dbReference>
<dbReference type="InterPro" id="IPR036390">
    <property type="entry name" value="WH_DNA-bd_sf"/>
</dbReference>
<dbReference type="EMBL" id="JAHBCL010000003">
    <property type="protein sequence ID" value="MBS7525503.1"/>
    <property type="molecule type" value="Genomic_DNA"/>
</dbReference>
<keyword evidence="2" id="KW-1185">Reference proteome</keyword>
<sequence>MKEVMVLKDLEQIKAISQQYRLQIVEAFENKPKTAKQIAETMGEPHGRVNYHIKMLEKVGIIELVEEIVKFGVVEKYYCPVAKKMMIDSTAVTLDDEMNNSIGKVSLAFFEGISRDFYVSLEHFNGTTSRKIAYASDYYLTDEEAKELSDMLNQVMGAFLEGKDQPRSNAHRHFSAHMVIPMPDRCD</sequence>
<dbReference type="Pfam" id="PF12840">
    <property type="entry name" value="HTH_20"/>
    <property type="match status" value="1"/>
</dbReference>
<comment type="caution">
    <text evidence="1">The sequence shown here is derived from an EMBL/GenBank/DDBJ whole genome shotgun (WGS) entry which is preliminary data.</text>
</comment>
<evidence type="ECO:0000313" key="1">
    <source>
        <dbReference type="EMBL" id="MBS7525503.1"/>
    </source>
</evidence>